<organism evidence="2 3">
    <name type="scientific">Christiangramia aestuarii</name>
    <dbReference type="NCBI Taxonomy" id="1028746"/>
    <lineage>
        <taxon>Bacteria</taxon>
        <taxon>Pseudomonadati</taxon>
        <taxon>Bacteroidota</taxon>
        <taxon>Flavobacteriia</taxon>
        <taxon>Flavobacteriales</taxon>
        <taxon>Flavobacteriaceae</taxon>
        <taxon>Christiangramia</taxon>
    </lineage>
</organism>
<evidence type="ECO:0000313" key="2">
    <source>
        <dbReference type="EMBL" id="MUP42887.1"/>
    </source>
</evidence>
<sequence>MKSNRIILIFWVLSVSYFPTCLGQSYFDIINLQYEHAAYSPGNTDNFSINRIQARFNFAFELENEDLILANYLGESFSFKDLKYNGAEIDLYSHFLSGGYLHFWKDKEWSFLAQARIKLNSDIFKPAFGQLQLGGWFMFTYNRNDQLSYFAGGYYNQEVNKDLIFPIGGLHWTPNDKWNLYVLIPSQVRFEWMLKKKSWYTGLESDWTLNTYLLGNNPDIYYFRKETLLTSFFIEKHLSEKLVLYARIGNYQINDYEAFNEFEQLITQAQLDSDLIKNISLQAGLAYRLRFR</sequence>
<evidence type="ECO:0000259" key="1">
    <source>
        <dbReference type="Pfam" id="PF19783"/>
    </source>
</evidence>
<reference evidence="2 3" key="1">
    <citation type="submission" date="2019-07" db="EMBL/GenBank/DDBJ databases">
        <title>Gramella aestuarii sp. nov., isolated from a tidal flat, and emended description of Gramella echinicola.</title>
        <authorList>
            <person name="Liu L."/>
        </authorList>
    </citation>
    <scope>NUCLEOTIDE SEQUENCE [LARGE SCALE GENOMIC DNA]</scope>
    <source>
        <strain evidence="2 3">BS12</strain>
    </source>
</reference>
<dbReference type="OrthoDB" id="1414976at2"/>
<dbReference type="InterPro" id="IPR046235">
    <property type="entry name" value="DUF6268"/>
</dbReference>
<comment type="caution">
    <text evidence="2">The sequence shown here is derived from an EMBL/GenBank/DDBJ whole genome shotgun (WGS) entry which is preliminary data.</text>
</comment>
<gene>
    <name evidence="2" type="ORF">FLP08_09900</name>
</gene>
<dbReference type="Pfam" id="PF19783">
    <property type="entry name" value="DUF6268"/>
    <property type="match status" value="1"/>
</dbReference>
<name>A0A7K1LQ06_9FLAO</name>
<proteinExistence type="predicted"/>
<dbReference type="RefSeq" id="WP_156276458.1">
    <property type="nucleotide sequence ID" value="NZ_BAABGI010000003.1"/>
</dbReference>
<dbReference type="EMBL" id="VJVW01000003">
    <property type="protein sequence ID" value="MUP42887.1"/>
    <property type="molecule type" value="Genomic_DNA"/>
</dbReference>
<evidence type="ECO:0000313" key="3">
    <source>
        <dbReference type="Proteomes" id="UP000460416"/>
    </source>
</evidence>
<dbReference type="Proteomes" id="UP000460416">
    <property type="component" value="Unassembled WGS sequence"/>
</dbReference>
<feature type="domain" description="DUF6268" evidence="1">
    <location>
        <begin position="107"/>
        <end position="287"/>
    </location>
</feature>
<accession>A0A7K1LQ06</accession>
<protein>
    <recommendedName>
        <fullName evidence="1">DUF6268 domain-containing protein</fullName>
    </recommendedName>
</protein>
<keyword evidence="3" id="KW-1185">Reference proteome</keyword>
<dbReference type="AlphaFoldDB" id="A0A7K1LQ06"/>